<dbReference type="SUPFAM" id="SSF48008">
    <property type="entry name" value="GntR ligand-binding domain-like"/>
    <property type="match status" value="1"/>
</dbReference>
<protein>
    <submittedName>
        <fullName evidence="5">DNA-binding GntR family transcriptional regulator</fullName>
    </submittedName>
</protein>
<dbReference type="Gene3D" id="1.20.120.530">
    <property type="entry name" value="GntR ligand-binding domain-like"/>
    <property type="match status" value="1"/>
</dbReference>
<dbReference type="GO" id="GO:0003700">
    <property type="term" value="F:DNA-binding transcription factor activity"/>
    <property type="evidence" value="ECO:0007669"/>
    <property type="project" value="InterPro"/>
</dbReference>
<evidence type="ECO:0000256" key="1">
    <source>
        <dbReference type="ARBA" id="ARBA00023015"/>
    </source>
</evidence>
<dbReference type="PANTHER" id="PTHR43537">
    <property type="entry name" value="TRANSCRIPTIONAL REGULATOR, GNTR FAMILY"/>
    <property type="match status" value="1"/>
</dbReference>
<dbReference type="SMART" id="SM00895">
    <property type="entry name" value="FCD"/>
    <property type="match status" value="1"/>
</dbReference>
<comment type="caution">
    <text evidence="5">The sequence shown here is derived from an EMBL/GenBank/DDBJ whole genome shotgun (WGS) entry which is preliminary data.</text>
</comment>
<dbReference type="CDD" id="cd07377">
    <property type="entry name" value="WHTH_GntR"/>
    <property type="match status" value="1"/>
</dbReference>
<dbReference type="InterPro" id="IPR036388">
    <property type="entry name" value="WH-like_DNA-bd_sf"/>
</dbReference>
<organism evidence="5 6">
    <name type="scientific">Luteococcus japonicus</name>
    <dbReference type="NCBI Taxonomy" id="33984"/>
    <lineage>
        <taxon>Bacteria</taxon>
        <taxon>Bacillati</taxon>
        <taxon>Actinomycetota</taxon>
        <taxon>Actinomycetes</taxon>
        <taxon>Propionibacteriales</taxon>
        <taxon>Propionibacteriaceae</taxon>
        <taxon>Luteococcus</taxon>
    </lineage>
</organism>
<dbReference type="InterPro" id="IPR036390">
    <property type="entry name" value="WH_DNA-bd_sf"/>
</dbReference>
<dbReference type="Pfam" id="PF00392">
    <property type="entry name" value="GntR"/>
    <property type="match status" value="1"/>
</dbReference>
<dbReference type="InterPro" id="IPR011711">
    <property type="entry name" value="GntR_C"/>
</dbReference>
<evidence type="ECO:0000259" key="4">
    <source>
        <dbReference type="PROSITE" id="PS50949"/>
    </source>
</evidence>
<evidence type="ECO:0000313" key="5">
    <source>
        <dbReference type="EMBL" id="ROR53535.1"/>
    </source>
</evidence>
<evidence type="ECO:0000256" key="3">
    <source>
        <dbReference type="ARBA" id="ARBA00023163"/>
    </source>
</evidence>
<dbReference type="AlphaFoldDB" id="A0A3N1ZRN3"/>
<dbReference type="EMBL" id="RKHG01000001">
    <property type="protein sequence ID" value="ROR53535.1"/>
    <property type="molecule type" value="Genomic_DNA"/>
</dbReference>
<dbReference type="PRINTS" id="PR00035">
    <property type="entry name" value="HTHGNTR"/>
</dbReference>
<dbReference type="PROSITE" id="PS50949">
    <property type="entry name" value="HTH_GNTR"/>
    <property type="match status" value="1"/>
</dbReference>
<keyword evidence="3" id="KW-0804">Transcription</keyword>
<reference evidence="5 6" key="1">
    <citation type="submission" date="2018-11" db="EMBL/GenBank/DDBJ databases">
        <title>Sequencing the genomes of 1000 actinobacteria strains.</title>
        <authorList>
            <person name="Klenk H.-P."/>
        </authorList>
    </citation>
    <scope>NUCLEOTIDE SEQUENCE [LARGE SCALE GENOMIC DNA]</scope>
    <source>
        <strain evidence="5 6">DSM 10546</strain>
    </source>
</reference>
<sequence length="225" mass="25072">MSSPNVRTLVSLAALNRSTLREQLLDRLREGILDGTFPPGSRMAEVELSTQFGVSRGTVREALRTLQNSGLLEGRERNSLYVRRLSRRDIDELFQVRDALEGKAVELLLQLPSAQDVVDAMERQLPETTESMTYAQRFEIDLTFHQILVESTGNAMLLNMWSGIKDMMRIAALAWADETAASLMTVAHHQPIIDALRTGDALQVRKVLNSHMLAAAEKLGAKAED</sequence>
<dbReference type="SUPFAM" id="SSF46785">
    <property type="entry name" value="Winged helix' DNA-binding domain"/>
    <property type="match status" value="1"/>
</dbReference>
<keyword evidence="1" id="KW-0805">Transcription regulation</keyword>
<dbReference type="Gene3D" id="1.10.10.10">
    <property type="entry name" value="Winged helix-like DNA-binding domain superfamily/Winged helix DNA-binding domain"/>
    <property type="match status" value="1"/>
</dbReference>
<accession>A0A3N1ZRN3</accession>
<dbReference type="InterPro" id="IPR000524">
    <property type="entry name" value="Tscrpt_reg_HTH_GntR"/>
</dbReference>
<dbReference type="InterPro" id="IPR008920">
    <property type="entry name" value="TF_FadR/GntR_C"/>
</dbReference>
<feature type="domain" description="HTH gntR-type" evidence="4">
    <location>
        <begin position="18"/>
        <end position="85"/>
    </location>
</feature>
<gene>
    <name evidence="5" type="ORF">EDD41_0689</name>
</gene>
<name>A0A3N1ZRN3_9ACTN</name>
<dbReference type="Proteomes" id="UP000275749">
    <property type="component" value="Unassembled WGS sequence"/>
</dbReference>
<evidence type="ECO:0000313" key="6">
    <source>
        <dbReference type="Proteomes" id="UP000275749"/>
    </source>
</evidence>
<dbReference type="SMART" id="SM00345">
    <property type="entry name" value="HTH_GNTR"/>
    <property type="match status" value="1"/>
</dbReference>
<dbReference type="PANTHER" id="PTHR43537:SF5">
    <property type="entry name" value="UXU OPERON TRANSCRIPTIONAL REGULATOR"/>
    <property type="match status" value="1"/>
</dbReference>
<dbReference type="Pfam" id="PF07729">
    <property type="entry name" value="FCD"/>
    <property type="match status" value="1"/>
</dbReference>
<evidence type="ECO:0000256" key="2">
    <source>
        <dbReference type="ARBA" id="ARBA00023125"/>
    </source>
</evidence>
<dbReference type="GO" id="GO:0003677">
    <property type="term" value="F:DNA binding"/>
    <property type="evidence" value="ECO:0007669"/>
    <property type="project" value="UniProtKB-KW"/>
</dbReference>
<proteinExistence type="predicted"/>
<keyword evidence="2 5" id="KW-0238">DNA-binding</keyword>